<dbReference type="AlphaFoldDB" id="A0AAW0BJ60"/>
<organism evidence="1 2">
    <name type="scientific">Favolaschia claudopus</name>
    <dbReference type="NCBI Taxonomy" id="2862362"/>
    <lineage>
        <taxon>Eukaryota</taxon>
        <taxon>Fungi</taxon>
        <taxon>Dikarya</taxon>
        <taxon>Basidiomycota</taxon>
        <taxon>Agaricomycotina</taxon>
        <taxon>Agaricomycetes</taxon>
        <taxon>Agaricomycetidae</taxon>
        <taxon>Agaricales</taxon>
        <taxon>Marasmiineae</taxon>
        <taxon>Mycenaceae</taxon>
        <taxon>Favolaschia</taxon>
    </lineage>
</organism>
<protein>
    <submittedName>
        <fullName evidence="1">Uncharacterized protein</fullName>
    </submittedName>
</protein>
<gene>
    <name evidence="1" type="ORF">R3P38DRAFT_3192883</name>
</gene>
<proteinExistence type="predicted"/>
<dbReference type="GO" id="GO:0007166">
    <property type="term" value="P:cell surface receptor signaling pathway"/>
    <property type="evidence" value="ECO:0007669"/>
    <property type="project" value="InterPro"/>
</dbReference>
<evidence type="ECO:0000313" key="1">
    <source>
        <dbReference type="EMBL" id="KAK7026268.1"/>
    </source>
</evidence>
<comment type="caution">
    <text evidence="1">The sequence shown here is derived from an EMBL/GenBank/DDBJ whole genome shotgun (WGS) entry which is preliminary data.</text>
</comment>
<name>A0AAW0BJ60_9AGAR</name>
<dbReference type="EMBL" id="JAWWNJ010000032">
    <property type="protein sequence ID" value="KAK7026268.1"/>
    <property type="molecule type" value="Genomic_DNA"/>
</dbReference>
<reference evidence="1 2" key="1">
    <citation type="journal article" date="2024" name="J Genomics">
        <title>Draft genome sequencing and assembly of Favolaschia claudopus CIRM-BRFM 2984 isolated from oak limbs.</title>
        <authorList>
            <person name="Navarro D."/>
            <person name="Drula E."/>
            <person name="Chaduli D."/>
            <person name="Cazenave R."/>
            <person name="Ahrendt S."/>
            <person name="Wang J."/>
            <person name="Lipzen A."/>
            <person name="Daum C."/>
            <person name="Barry K."/>
            <person name="Grigoriev I.V."/>
            <person name="Favel A."/>
            <person name="Rosso M.N."/>
            <person name="Martin F."/>
        </authorList>
    </citation>
    <scope>NUCLEOTIDE SEQUENCE [LARGE SCALE GENOMIC DNA]</scope>
    <source>
        <strain evidence="1 2">CIRM-BRFM 2984</strain>
    </source>
</reference>
<sequence length="285" mass="31860">MVKSTTTAGALDHFRTALELVASLSDGAIHVPCLRAVASTAITIIDIAEAVTKNKEDAIDVAKTAAERTNMLLDILKEKTKDDIPLDLQQDIERFAQRLEHVQKVLLKHKAPIVMWKRVVSRTGFRDEINRCKDILNESFQTFATSLTLKLHTQFPDRLAERIGSLVIAQLQPGPSKFSIIKAEAQRLRSILRADAPSFIPRPIFSLRADAQVFTPRKHKQKSRLRADAKVFTPSKQNPKLRAGASGFVPRKATPNLRANAPDFIPRRLFVPEHLVSLPAEEPVF</sequence>
<dbReference type="InterPro" id="IPR036537">
    <property type="entry name" value="Adaptor_Cbl_N_dom_sf"/>
</dbReference>
<dbReference type="Gene3D" id="1.20.930.20">
    <property type="entry name" value="Adaptor protein Cbl, N-terminal domain"/>
    <property type="match status" value="1"/>
</dbReference>
<keyword evidence="2" id="KW-1185">Reference proteome</keyword>
<accession>A0AAW0BJ60</accession>
<dbReference type="Proteomes" id="UP001362999">
    <property type="component" value="Unassembled WGS sequence"/>
</dbReference>
<evidence type="ECO:0000313" key="2">
    <source>
        <dbReference type="Proteomes" id="UP001362999"/>
    </source>
</evidence>
<dbReference type="CDD" id="cd21037">
    <property type="entry name" value="MLKL_NTD"/>
    <property type="match status" value="1"/>
</dbReference>
<dbReference type="InterPro" id="IPR059179">
    <property type="entry name" value="MLKL-like_MCAfunc"/>
</dbReference>